<dbReference type="InterPro" id="IPR029058">
    <property type="entry name" value="AB_hydrolase_fold"/>
</dbReference>
<feature type="region of interest" description="Disordered" evidence="2">
    <location>
        <begin position="501"/>
        <end position="537"/>
    </location>
</feature>
<evidence type="ECO:0000313" key="5">
    <source>
        <dbReference type="Proteomes" id="UP000583613"/>
    </source>
</evidence>
<comment type="similarity">
    <text evidence="1">Belongs to the FAM135 family.</text>
</comment>
<name>A0A7K8XK20_9PICI</name>
<dbReference type="EMBL" id="VWZE01012605">
    <property type="protein sequence ID" value="NXF91317.1"/>
    <property type="molecule type" value="Genomic_DNA"/>
</dbReference>
<gene>
    <name evidence="4" type="primary">Fam135b</name>
    <name evidence="4" type="ORF">EUBBOU_R04399</name>
</gene>
<dbReference type="Gene3D" id="3.40.50.1820">
    <property type="entry name" value="alpha/beta hydrolase"/>
    <property type="match status" value="1"/>
</dbReference>
<feature type="non-terminal residue" evidence="4">
    <location>
        <position position="1"/>
    </location>
</feature>
<dbReference type="Proteomes" id="UP000583613">
    <property type="component" value="Unassembled WGS sequence"/>
</dbReference>
<feature type="compositionally biased region" description="Polar residues" evidence="2">
    <location>
        <begin position="514"/>
        <end position="532"/>
    </location>
</feature>
<sequence length="1412" mass="157602">MSEVQGTVEFSVELHKFHNVDLFQRGYYQIRAGLKIPSRIPHRLFATIAGQTDDSSLCSACVHENNVYSRIFQILYRNEEIILNESMNFRVHLLLDGERVEDALSEADFQLKLDLHFTDSEQQLRDVPAIPMISSRTLCLHFHPRRGLHHHVPVMFDYFHLSVISVTVHASLVALHQPLISFARPGKGSWLGKGNLETGADQSSMSLENLVFGAGYCKPTSSEGSFYVPSENCMQHAYRWHKDLCLLLLNAQKGLHMYYTLIMKEIPDLPQLKLEELPVEETLSQLCVELQLLNNPEKIAEQISKDLAWLCSHLLALWMQFLEVTTLHPEVTAYLTQEHHMLRVRRFSEGFFYSEHQKLDALTFQEGLIQSHGQISTEIRNSEYFTSMPPLPAECLDIDGDCNTLPVIFEDRYIDMPIKDQNLEVLPDFEVPANTQMDVRDDNEDTASNNATTVMKGDCGKGTLLIHTDKINKNPPCIYSSNEGAAYTAKSLNQHSASQVCTENKEGQRKSENIFISNKETTSDSEPGNTESTSEDFKTHKKFLLKDNGLAADALCGDMNPSNKDSHKSEPVLIVSAQYECGAYGTDGLEDRTEIHKIDESSHPENEFTLCGLPLNELTSHEKTEDPDTKALVPVLKALPTHSLRGEDCEEITLTSGVIKRSSSLISDSGIESEPSSVAWSDARSRALELPSDREMLHHLVRRHAIHRNSLEGGHTESNTSLPSGIQASLTSISSLPFEEEEREVELTKLTKSVSAPQISSPEEPAEEVDISKHSEVTSGGSGGKLKSCTENKSGDGKFIVDFSECQITAESRELGSKGHPKLSVKHSSSSTELQGEEEKEVFSEAFCTLENTRPSICPKQLQDNVSECQSLENNGDCSLKTPRACNYLDKNIPKFDTHLEDPKDDLNPETLISQDFYSNSRISEESFSRSIKPVPEFCYPVPAPSETSTEFDSVQGECGSSLADESPAAYTETQGLQEIELNDLPASADSAARSYQAEYPQEVKSQEQEVVANGTGFPLVTTEGVALESRKAVDVVNLSVSCTATCLPFSSVLKETPAMVGSSAKQAAFPITRQPLGSFGVVSSSSNEEDEEANERMLNFYQAKEKFKKEMKIEGFLYSDLSVLASDIPYFPPEEEEENLEDGIHLVVCVHGLDGNSADLRLVKTFIEMGLPGGKLDFLMSERNQTDTFADFDTMTDRLLDEIIQHIQLYNLSISRISFIGHSLGNVIIRSVLTRPRFRYYLNKLHTFLSLSGPHLGTLYNNSTLVSTGLWLMQKLKKSGSLLQLTFRDNADLRKCFLYQLSQKTGLQYFKNVVLVASPQDRYVPFHSARIEMCKNALKDRHTGPVYAEMINNLLQPLIGAKNCTLIRHNVFHALPNTANTLIGRAAHIAVLDSELFLEKFFLVAGLNYFK</sequence>
<feature type="compositionally biased region" description="Basic and acidic residues" evidence="2">
    <location>
        <begin position="503"/>
        <end position="512"/>
    </location>
</feature>
<accession>A0A7K8XK20</accession>
<organism evidence="4 5">
    <name type="scientific">Eubucco bourcierii</name>
    <name type="common">red-headed barbet</name>
    <dbReference type="NCBI Taxonomy" id="91767"/>
    <lineage>
        <taxon>Eukaryota</taxon>
        <taxon>Metazoa</taxon>
        <taxon>Chordata</taxon>
        <taxon>Craniata</taxon>
        <taxon>Vertebrata</taxon>
        <taxon>Euteleostomi</taxon>
        <taxon>Archelosauria</taxon>
        <taxon>Archosauria</taxon>
        <taxon>Dinosauria</taxon>
        <taxon>Saurischia</taxon>
        <taxon>Theropoda</taxon>
        <taxon>Coelurosauria</taxon>
        <taxon>Aves</taxon>
        <taxon>Neognathae</taxon>
        <taxon>Neoaves</taxon>
        <taxon>Telluraves</taxon>
        <taxon>Coraciimorphae</taxon>
        <taxon>Piciformes</taxon>
        <taxon>Ramphastidae</taxon>
        <taxon>Eubucco</taxon>
    </lineage>
</organism>
<feature type="domain" description="DUF676" evidence="3">
    <location>
        <begin position="1143"/>
        <end position="1336"/>
    </location>
</feature>
<dbReference type="InterPro" id="IPR044294">
    <property type="entry name" value="Lipase-like"/>
</dbReference>
<keyword evidence="5" id="KW-1185">Reference proteome</keyword>
<reference evidence="4 5" key="1">
    <citation type="submission" date="2019-09" db="EMBL/GenBank/DDBJ databases">
        <title>Bird 10,000 Genomes (B10K) Project - Family phase.</title>
        <authorList>
            <person name="Zhang G."/>
        </authorList>
    </citation>
    <scope>NUCLEOTIDE SEQUENCE [LARGE SCALE GENOMIC DNA]</scope>
    <source>
        <strain evidence="4">B10K-DU-001-04</strain>
        <tissue evidence="4">Muscle</tissue>
    </source>
</reference>
<dbReference type="PANTHER" id="PTHR12482:SF3">
    <property type="entry name" value="PROTEIN FAM135B"/>
    <property type="match status" value="1"/>
</dbReference>
<dbReference type="Pfam" id="PF05057">
    <property type="entry name" value="DUF676"/>
    <property type="match status" value="1"/>
</dbReference>
<proteinExistence type="inferred from homology"/>
<dbReference type="InterPro" id="IPR007751">
    <property type="entry name" value="DUF676_lipase-like"/>
</dbReference>
<dbReference type="Pfam" id="PF12394">
    <property type="entry name" value="DUF3657"/>
    <property type="match status" value="1"/>
</dbReference>
<feature type="non-terminal residue" evidence="4">
    <location>
        <position position="1412"/>
    </location>
</feature>
<comment type="caution">
    <text evidence="4">The sequence shown here is derived from an EMBL/GenBank/DDBJ whole genome shotgun (WGS) entry which is preliminary data.</text>
</comment>
<dbReference type="PANTHER" id="PTHR12482">
    <property type="entry name" value="LIPASE ROG1-RELATED-RELATED"/>
    <property type="match status" value="1"/>
</dbReference>
<feature type="compositionally biased region" description="Polar residues" evidence="2">
    <location>
        <begin position="750"/>
        <end position="761"/>
    </location>
</feature>
<dbReference type="OrthoDB" id="273452at2759"/>
<evidence type="ECO:0000259" key="3">
    <source>
        <dbReference type="Pfam" id="PF05057"/>
    </source>
</evidence>
<dbReference type="FunFam" id="3.40.50.1820:FF:000004">
    <property type="entry name" value="Protein FAM135A isoform a"/>
    <property type="match status" value="1"/>
</dbReference>
<dbReference type="InterPro" id="IPR022122">
    <property type="entry name" value="DUF3657"/>
</dbReference>
<dbReference type="SUPFAM" id="SSF53474">
    <property type="entry name" value="alpha/beta-Hydrolases"/>
    <property type="match status" value="1"/>
</dbReference>
<feature type="region of interest" description="Disordered" evidence="2">
    <location>
        <begin position="812"/>
        <end position="836"/>
    </location>
</feature>
<evidence type="ECO:0000313" key="4">
    <source>
        <dbReference type="EMBL" id="NXF91317.1"/>
    </source>
</evidence>
<protein>
    <submittedName>
        <fullName evidence="4">F135B protein</fullName>
    </submittedName>
</protein>
<feature type="region of interest" description="Disordered" evidence="2">
    <location>
        <begin position="747"/>
        <end position="789"/>
    </location>
</feature>
<evidence type="ECO:0000256" key="2">
    <source>
        <dbReference type="SAM" id="MobiDB-lite"/>
    </source>
</evidence>
<evidence type="ECO:0000256" key="1">
    <source>
        <dbReference type="ARBA" id="ARBA00007949"/>
    </source>
</evidence>